<evidence type="ECO:0000313" key="3">
    <source>
        <dbReference type="Proteomes" id="UP000606786"/>
    </source>
</evidence>
<proteinExistence type="predicted"/>
<dbReference type="Proteomes" id="UP000606786">
    <property type="component" value="Unassembled WGS sequence"/>
</dbReference>
<gene>
    <name evidence="2" type="ORF">CCAP1982_LOCUS9460</name>
</gene>
<feature type="compositionally biased region" description="Low complexity" evidence="1">
    <location>
        <begin position="33"/>
        <end position="52"/>
    </location>
</feature>
<name>A0A811UTA9_CERCA</name>
<protein>
    <submittedName>
        <fullName evidence="2">(Mediterranean fruit fly) hypothetical protein</fullName>
    </submittedName>
</protein>
<accession>A0A811UTA9</accession>
<reference evidence="2" key="1">
    <citation type="submission" date="2020-11" db="EMBL/GenBank/DDBJ databases">
        <authorList>
            <person name="Whitehead M."/>
        </authorList>
    </citation>
    <scope>NUCLEOTIDE SEQUENCE</scope>
    <source>
        <strain evidence="2">EGII</strain>
    </source>
</reference>
<feature type="region of interest" description="Disordered" evidence="1">
    <location>
        <begin position="1"/>
        <end position="21"/>
    </location>
</feature>
<sequence>YRPQVPLNNYRNPQHYRPFNDVDKSLHSRAVNYMNRHPNNNNTNRPSINNNNMKRPSNFSQQVPLEQQRNYHIEASGNQDTTQDQWYQQYEPDQHYHPDWTYTPEEYEGALAAEQTAQTYAEINSQPEEHDHIDIHF</sequence>
<organism evidence="2 3">
    <name type="scientific">Ceratitis capitata</name>
    <name type="common">Mediterranean fruit fly</name>
    <name type="synonym">Tephritis capitata</name>
    <dbReference type="NCBI Taxonomy" id="7213"/>
    <lineage>
        <taxon>Eukaryota</taxon>
        <taxon>Metazoa</taxon>
        <taxon>Ecdysozoa</taxon>
        <taxon>Arthropoda</taxon>
        <taxon>Hexapoda</taxon>
        <taxon>Insecta</taxon>
        <taxon>Pterygota</taxon>
        <taxon>Neoptera</taxon>
        <taxon>Endopterygota</taxon>
        <taxon>Diptera</taxon>
        <taxon>Brachycera</taxon>
        <taxon>Muscomorpha</taxon>
        <taxon>Tephritoidea</taxon>
        <taxon>Tephritidae</taxon>
        <taxon>Ceratitis</taxon>
        <taxon>Ceratitis</taxon>
    </lineage>
</organism>
<dbReference type="EMBL" id="CAJHJT010000023">
    <property type="protein sequence ID" value="CAD7000987.1"/>
    <property type="molecule type" value="Genomic_DNA"/>
</dbReference>
<evidence type="ECO:0000256" key="1">
    <source>
        <dbReference type="SAM" id="MobiDB-lite"/>
    </source>
</evidence>
<comment type="caution">
    <text evidence="2">The sequence shown here is derived from an EMBL/GenBank/DDBJ whole genome shotgun (WGS) entry which is preliminary data.</text>
</comment>
<keyword evidence="3" id="KW-1185">Reference proteome</keyword>
<feature type="compositionally biased region" description="Polar residues" evidence="1">
    <location>
        <begin position="53"/>
        <end position="66"/>
    </location>
</feature>
<evidence type="ECO:0000313" key="2">
    <source>
        <dbReference type="EMBL" id="CAD7000987.1"/>
    </source>
</evidence>
<dbReference type="AlphaFoldDB" id="A0A811UTA9"/>
<feature type="region of interest" description="Disordered" evidence="1">
    <location>
        <begin position="33"/>
        <end position="66"/>
    </location>
</feature>
<feature type="non-terminal residue" evidence="2">
    <location>
        <position position="1"/>
    </location>
</feature>
<feature type="compositionally biased region" description="Polar residues" evidence="1">
    <location>
        <begin position="1"/>
        <end position="12"/>
    </location>
</feature>